<name>A0A7D6ZV99_9NOCA</name>
<keyword evidence="4" id="KW-1185">Reference proteome</keyword>
<evidence type="ECO:0000256" key="2">
    <source>
        <dbReference type="SAM" id="Phobius"/>
    </source>
</evidence>
<evidence type="ECO:0000256" key="1">
    <source>
        <dbReference type="SAM" id="MobiDB-lite"/>
    </source>
</evidence>
<dbReference type="RefSeq" id="WP_181580793.1">
    <property type="nucleotide sequence ID" value="NZ_CP059399.1"/>
</dbReference>
<keyword evidence="2" id="KW-1133">Transmembrane helix</keyword>
<evidence type="ECO:0008006" key="5">
    <source>
        <dbReference type="Google" id="ProtNLM"/>
    </source>
</evidence>
<keyword evidence="2" id="KW-0472">Membrane</keyword>
<keyword evidence="2" id="KW-0812">Transmembrane</keyword>
<dbReference type="AlphaFoldDB" id="A0A7D6ZV99"/>
<gene>
    <name evidence="3" type="ORF">H0264_30765</name>
</gene>
<dbReference type="InterPro" id="IPR029039">
    <property type="entry name" value="Flavoprotein-like_sf"/>
</dbReference>
<proteinExistence type="predicted"/>
<accession>A0A7D6ZV99</accession>
<dbReference type="Proteomes" id="UP000515512">
    <property type="component" value="Chromosome"/>
</dbReference>
<dbReference type="EMBL" id="CP059399">
    <property type="protein sequence ID" value="QLY29589.1"/>
    <property type="molecule type" value="Genomic_DNA"/>
</dbReference>
<sequence>MPDSLSGTRRVTILCYTQTGQLREAVAAFTAPLVAAGWTIRWVDVVPDNEFPFPWSIRSFFGVFAASTDPRATVALRAPAAGFHTEPDELVILAAQVWFLSPSLPVRALLTDHPELFANRDVLAFMVCRDKWYSAAVEMRTVLDGVGARFAGVVAATDTSRHLISMVTTLRWMLLGKRQGFLGFPPAGVGEHEHERLRTAGRAVAAAAAPSDRTAADVVARALPTVDAAPVEPLIAGADLMAGRLFRTWGAAVRAAGRIGPAAYALVLAMFVGWLGIAIGVGLPVVSTVRRIGKRYFEPRVRRRVATALHPTPRPRPRTGPDRARSA</sequence>
<feature type="region of interest" description="Disordered" evidence="1">
    <location>
        <begin position="306"/>
        <end position="327"/>
    </location>
</feature>
<reference evidence="3 4" key="1">
    <citation type="submission" date="2020-07" db="EMBL/GenBank/DDBJ databases">
        <authorList>
            <person name="Zhuang K."/>
            <person name="Ran Y."/>
        </authorList>
    </citation>
    <scope>NUCLEOTIDE SEQUENCE [LARGE SCALE GENOMIC DNA]</scope>
    <source>
        <strain evidence="3 4">WCH-YHL-001</strain>
    </source>
</reference>
<feature type="transmembrane region" description="Helical" evidence="2">
    <location>
        <begin position="262"/>
        <end position="286"/>
    </location>
</feature>
<protein>
    <recommendedName>
        <fullName evidence="5">Dialkylrecorsinol condensing enzyme</fullName>
    </recommendedName>
</protein>
<evidence type="ECO:0000313" key="4">
    <source>
        <dbReference type="Proteomes" id="UP000515512"/>
    </source>
</evidence>
<organism evidence="3 4">
    <name type="scientific">Nocardia huaxiensis</name>
    <dbReference type="NCBI Taxonomy" id="2755382"/>
    <lineage>
        <taxon>Bacteria</taxon>
        <taxon>Bacillati</taxon>
        <taxon>Actinomycetota</taxon>
        <taxon>Actinomycetes</taxon>
        <taxon>Mycobacteriales</taxon>
        <taxon>Nocardiaceae</taxon>
        <taxon>Nocardia</taxon>
    </lineage>
</organism>
<dbReference type="Gene3D" id="3.40.50.360">
    <property type="match status" value="1"/>
</dbReference>
<evidence type="ECO:0000313" key="3">
    <source>
        <dbReference type="EMBL" id="QLY29589.1"/>
    </source>
</evidence>
<dbReference type="KEGG" id="nhu:H0264_30765"/>